<dbReference type="PANTHER" id="PTHR43866:SF3">
    <property type="entry name" value="METHYLMALONATE-SEMIALDEHYDE DEHYDROGENASE [ACYLATING], MITOCHONDRIAL"/>
    <property type="match status" value="1"/>
</dbReference>
<dbReference type="EMBL" id="JAHQIW010001812">
    <property type="protein sequence ID" value="KAJ1353681.1"/>
    <property type="molecule type" value="Genomic_DNA"/>
</dbReference>
<dbReference type="InterPro" id="IPR010061">
    <property type="entry name" value="MeMal-semiAld_DH"/>
</dbReference>
<evidence type="ECO:0000256" key="4">
    <source>
        <dbReference type="ARBA" id="ARBA00042419"/>
    </source>
</evidence>
<proteinExistence type="inferred from homology"/>
<sequence>MKFSSSIVMTSRYPLVFRVTWIHIHGVFRWESSAGICPFNFPAMILLWMFPIALATGTQWYSNHLHKIPGACMMLVELAKEAGVPDGCVNVIHGQHEAVTILTFTQSHSLELIKLYVFKSFRIL</sequence>
<feature type="domain" description="Aldehyde dehydrogenase" evidence="7">
    <location>
        <begin position="34"/>
        <end position="100"/>
    </location>
</feature>
<dbReference type="Proteomes" id="UP001196413">
    <property type="component" value="Unassembled WGS sequence"/>
</dbReference>
<keyword evidence="9" id="KW-1185">Reference proteome</keyword>
<dbReference type="InterPro" id="IPR016162">
    <property type="entry name" value="Ald_DH_N"/>
</dbReference>
<accession>A0AAD5QP31</accession>
<comment type="catalytic activity">
    <reaction evidence="5">
        <text>2-methyl-3-oxopropanoate + NAD(+) + CoA + H2O = propanoyl-CoA + hydrogencarbonate + NADH + H(+)</text>
        <dbReference type="Rhea" id="RHEA:20804"/>
        <dbReference type="ChEBI" id="CHEBI:15377"/>
        <dbReference type="ChEBI" id="CHEBI:15378"/>
        <dbReference type="ChEBI" id="CHEBI:17544"/>
        <dbReference type="ChEBI" id="CHEBI:57287"/>
        <dbReference type="ChEBI" id="CHEBI:57392"/>
        <dbReference type="ChEBI" id="CHEBI:57540"/>
        <dbReference type="ChEBI" id="CHEBI:57700"/>
        <dbReference type="ChEBI" id="CHEBI:57945"/>
        <dbReference type="EC" id="1.2.1.27"/>
    </reaction>
    <physiologicalReaction direction="left-to-right" evidence="5">
        <dbReference type="Rhea" id="RHEA:20805"/>
    </physiologicalReaction>
</comment>
<dbReference type="PANTHER" id="PTHR43866">
    <property type="entry name" value="MALONATE-SEMIALDEHYDE DEHYDROGENASE"/>
    <property type="match status" value="1"/>
</dbReference>
<dbReference type="InterPro" id="IPR015590">
    <property type="entry name" value="Aldehyde_DH_dom"/>
</dbReference>
<dbReference type="Pfam" id="PF00171">
    <property type="entry name" value="Aldedh"/>
    <property type="match status" value="1"/>
</dbReference>
<evidence type="ECO:0000256" key="2">
    <source>
        <dbReference type="ARBA" id="ARBA00037458"/>
    </source>
</evidence>
<reference evidence="8" key="1">
    <citation type="submission" date="2021-06" db="EMBL/GenBank/DDBJ databases">
        <title>Parelaphostrongylus tenuis whole genome reference sequence.</title>
        <authorList>
            <person name="Garwood T.J."/>
            <person name="Larsen P.A."/>
            <person name="Fountain-Jones N.M."/>
            <person name="Garbe J.R."/>
            <person name="Macchietto M.G."/>
            <person name="Kania S.A."/>
            <person name="Gerhold R.W."/>
            <person name="Richards J.E."/>
            <person name="Wolf T.M."/>
        </authorList>
    </citation>
    <scope>NUCLEOTIDE SEQUENCE</scope>
    <source>
        <strain evidence="8">MNPRO001-30</strain>
        <tissue evidence="8">Meninges</tissue>
    </source>
</reference>
<gene>
    <name evidence="8" type="ORF">KIN20_010371</name>
</gene>
<comment type="catalytic activity">
    <reaction evidence="6">
        <text>3-oxopropanoate + NAD(+) + CoA + H2O = hydrogencarbonate + acetyl-CoA + NADH + H(+)</text>
        <dbReference type="Rhea" id="RHEA:76615"/>
        <dbReference type="ChEBI" id="CHEBI:15377"/>
        <dbReference type="ChEBI" id="CHEBI:15378"/>
        <dbReference type="ChEBI" id="CHEBI:17544"/>
        <dbReference type="ChEBI" id="CHEBI:33190"/>
        <dbReference type="ChEBI" id="CHEBI:57287"/>
        <dbReference type="ChEBI" id="CHEBI:57288"/>
        <dbReference type="ChEBI" id="CHEBI:57540"/>
        <dbReference type="ChEBI" id="CHEBI:57945"/>
        <dbReference type="EC" id="1.2.1.27"/>
    </reaction>
    <physiologicalReaction direction="left-to-right" evidence="6">
        <dbReference type="Rhea" id="RHEA:76616"/>
    </physiologicalReaction>
</comment>
<comment type="similarity">
    <text evidence="1">Belongs to the aldehyde dehydrogenase family.</text>
</comment>
<evidence type="ECO:0000256" key="1">
    <source>
        <dbReference type="ARBA" id="ARBA00009986"/>
    </source>
</evidence>
<dbReference type="SUPFAM" id="SSF53720">
    <property type="entry name" value="ALDH-like"/>
    <property type="match status" value="1"/>
</dbReference>
<dbReference type="Gene3D" id="3.40.605.10">
    <property type="entry name" value="Aldehyde Dehydrogenase, Chain A, domain 1"/>
    <property type="match status" value="1"/>
</dbReference>
<evidence type="ECO:0000256" key="6">
    <source>
        <dbReference type="ARBA" id="ARBA00048821"/>
    </source>
</evidence>
<evidence type="ECO:0000313" key="8">
    <source>
        <dbReference type="EMBL" id="KAJ1353681.1"/>
    </source>
</evidence>
<name>A0AAD5QP31_PARTN</name>
<evidence type="ECO:0000256" key="5">
    <source>
        <dbReference type="ARBA" id="ARBA00047644"/>
    </source>
</evidence>
<dbReference type="AlphaFoldDB" id="A0AAD5QP31"/>
<evidence type="ECO:0000256" key="3">
    <source>
        <dbReference type="ARBA" id="ARBA00039517"/>
    </source>
</evidence>
<protein>
    <recommendedName>
        <fullName evidence="3">Probable methylmalonate-semialdehyde/malonate-semialdehyde dehydrogenase [acylating], mitochondrial</fullName>
    </recommendedName>
    <alternativeName>
        <fullName evidence="4">Malonate-semialdehyde dehydrogenase [acylating]</fullName>
    </alternativeName>
</protein>
<dbReference type="GO" id="GO:0004491">
    <property type="term" value="F:methylmalonate-semialdehyde dehydrogenase (acylating, NAD) activity"/>
    <property type="evidence" value="ECO:0007669"/>
    <property type="project" value="UniProtKB-EC"/>
</dbReference>
<dbReference type="GO" id="GO:0005739">
    <property type="term" value="C:mitochondrion"/>
    <property type="evidence" value="ECO:0007669"/>
    <property type="project" value="TreeGrafter"/>
</dbReference>
<dbReference type="GO" id="GO:0006574">
    <property type="term" value="P:L-valine catabolic process"/>
    <property type="evidence" value="ECO:0007669"/>
    <property type="project" value="TreeGrafter"/>
</dbReference>
<organism evidence="8 9">
    <name type="scientific">Parelaphostrongylus tenuis</name>
    <name type="common">Meningeal worm</name>
    <dbReference type="NCBI Taxonomy" id="148309"/>
    <lineage>
        <taxon>Eukaryota</taxon>
        <taxon>Metazoa</taxon>
        <taxon>Ecdysozoa</taxon>
        <taxon>Nematoda</taxon>
        <taxon>Chromadorea</taxon>
        <taxon>Rhabditida</taxon>
        <taxon>Rhabditina</taxon>
        <taxon>Rhabditomorpha</taxon>
        <taxon>Strongyloidea</taxon>
        <taxon>Metastrongylidae</taxon>
        <taxon>Parelaphostrongylus</taxon>
    </lineage>
</organism>
<evidence type="ECO:0000259" key="7">
    <source>
        <dbReference type="Pfam" id="PF00171"/>
    </source>
</evidence>
<evidence type="ECO:0000313" key="9">
    <source>
        <dbReference type="Proteomes" id="UP001196413"/>
    </source>
</evidence>
<comment type="caution">
    <text evidence="8">The sequence shown here is derived from an EMBL/GenBank/DDBJ whole genome shotgun (WGS) entry which is preliminary data.</text>
</comment>
<dbReference type="InterPro" id="IPR016161">
    <property type="entry name" value="Ald_DH/histidinol_DH"/>
</dbReference>
<dbReference type="GO" id="GO:0006210">
    <property type="term" value="P:thymine catabolic process"/>
    <property type="evidence" value="ECO:0007669"/>
    <property type="project" value="TreeGrafter"/>
</dbReference>
<comment type="function">
    <text evidence="2">Probable malonate and methylmalonate semialdehyde dehydrogenase involved in the catabolism of valine, thymine, and compounds catabolized by way of beta-alanine, including uracil and cytidine.</text>
</comment>